<dbReference type="GeneID" id="20666240"/>
<feature type="region of interest" description="Disordered" evidence="1">
    <location>
        <begin position="1"/>
        <end position="27"/>
    </location>
</feature>
<accession>W4JVX4</accession>
<keyword evidence="3" id="KW-1185">Reference proteome</keyword>
<dbReference type="KEGG" id="hir:HETIRDRAFT_107383"/>
<evidence type="ECO:0000313" key="2">
    <source>
        <dbReference type="EMBL" id="ETW77713.1"/>
    </source>
</evidence>
<evidence type="ECO:0000256" key="1">
    <source>
        <dbReference type="SAM" id="MobiDB-lite"/>
    </source>
</evidence>
<dbReference type="InParanoid" id="W4JVX4"/>
<dbReference type="RefSeq" id="XP_009549748.1">
    <property type="nucleotide sequence ID" value="XM_009551453.1"/>
</dbReference>
<dbReference type="Proteomes" id="UP000030671">
    <property type="component" value="Unassembled WGS sequence"/>
</dbReference>
<gene>
    <name evidence="2" type="ORF">HETIRDRAFT_107383</name>
</gene>
<feature type="region of interest" description="Disordered" evidence="1">
    <location>
        <begin position="208"/>
        <end position="235"/>
    </location>
</feature>
<dbReference type="AlphaFoldDB" id="W4JVX4"/>
<dbReference type="EMBL" id="KI925462">
    <property type="protein sequence ID" value="ETW77713.1"/>
    <property type="molecule type" value="Genomic_DNA"/>
</dbReference>
<protein>
    <submittedName>
        <fullName evidence="2">Uncharacterized protein</fullName>
    </submittedName>
</protein>
<reference evidence="2 3" key="1">
    <citation type="journal article" date="2012" name="New Phytol.">
        <title>Insight into trade-off between wood decay and parasitism from the genome of a fungal forest pathogen.</title>
        <authorList>
            <person name="Olson A."/>
            <person name="Aerts A."/>
            <person name="Asiegbu F."/>
            <person name="Belbahri L."/>
            <person name="Bouzid O."/>
            <person name="Broberg A."/>
            <person name="Canback B."/>
            <person name="Coutinho P.M."/>
            <person name="Cullen D."/>
            <person name="Dalman K."/>
            <person name="Deflorio G."/>
            <person name="van Diepen L.T."/>
            <person name="Dunand C."/>
            <person name="Duplessis S."/>
            <person name="Durling M."/>
            <person name="Gonthier P."/>
            <person name="Grimwood J."/>
            <person name="Fossdal C.G."/>
            <person name="Hansson D."/>
            <person name="Henrissat B."/>
            <person name="Hietala A."/>
            <person name="Himmelstrand K."/>
            <person name="Hoffmeister D."/>
            <person name="Hogberg N."/>
            <person name="James T.Y."/>
            <person name="Karlsson M."/>
            <person name="Kohler A."/>
            <person name="Kues U."/>
            <person name="Lee Y.H."/>
            <person name="Lin Y.C."/>
            <person name="Lind M."/>
            <person name="Lindquist E."/>
            <person name="Lombard V."/>
            <person name="Lucas S."/>
            <person name="Lunden K."/>
            <person name="Morin E."/>
            <person name="Murat C."/>
            <person name="Park J."/>
            <person name="Raffaello T."/>
            <person name="Rouze P."/>
            <person name="Salamov A."/>
            <person name="Schmutz J."/>
            <person name="Solheim H."/>
            <person name="Stahlberg J."/>
            <person name="Velez H."/>
            <person name="de Vries R.P."/>
            <person name="Wiebenga A."/>
            <person name="Woodward S."/>
            <person name="Yakovlev I."/>
            <person name="Garbelotto M."/>
            <person name="Martin F."/>
            <person name="Grigoriev I.V."/>
            <person name="Stenlid J."/>
        </authorList>
    </citation>
    <scope>NUCLEOTIDE SEQUENCE [LARGE SCALE GENOMIC DNA]</scope>
    <source>
        <strain evidence="2 3">TC 32-1</strain>
    </source>
</reference>
<evidence type="ECO:0000313" key="3">
    <source>
        <dbReference type="Proteomes" id="UP000030671"/>
    </source>
</evidence>
<organism evidence="2 3">
    <name type="scientific">Heterobasidion irregulare (strain TC 32-1)</name>
    <dbReference type="NCBI Taxonomy" id="747525"/>
    <lineage>
        <taxon>Eukaryota</taxon>
        <taxon>Fungi</taxon>
        <taxon>Dikarya</taxon>
        <taxon>Basidiomycota</taxon>
        <taxon>Agaricomycotina</taxon>
        <taxon>Agaricomycetes</taxon>
        <taxon>Russulales</taxon>
        <taxon>Bondarzewiaceae</taxon>
        <taxon>Heterobasidion</taxon>
        <taxon>Heterobasidion annosum species complex</taxon>
    </lineage>
</organism>
<proteinExistence type="predicted"/>
<sequence>MNRYSWAGAREGGTRPGSTGRGPPHREARLFPAAVHSSLRAPADHAQLWPESRQLTAALHLPRAQRQASHRPPAYGHSASRRPNRLSQPRPLAAARVPSPHVTRATAPALLSPPPFPLAIAARVQFCPRSFLPGTPSMHAGKQTLAFPVCANVMTDRPVLTYCTYTPRHARHATSRHDSVSRSPVACRQPLTHLRALLRDACDAHGARKGDLRMRTPTNTTRSQKHPPPSFLPSAPPLPTPVLLLLLLSPTWLRTSPPSAPPSQGAISRLVRTVHPL</sequence>
<dbReference type="HOGENOM" id="CLU_1004949_0_0_1"/>
<feature type="region of interest" description="Disordered" evidence="1">
    <location>
        <begin position="61"/>
        <end position="100"/>
    </location>
</feature>
<name>W4JVX4_HETIT</name>
<feature type="compositionally biased region" description="Pro residues" evidence="1">
    <location>
        <begin position="226"/>
        <end position="235"/>
    </location>
</feature>